<protein>
    <submittedName>
        <fullName evidence="1">Uncharacterized protein</fullName>
    </submittedName>
</protein>
<keyword evidence="2" id="KW-1185">Reference proteome</keyword>
<sequence length="90" mass="9154">MSRRTLISLAASAIVGTVCIATISTDAFAYRRGVGVGRAGVYHGGVYRGGVYRGAAVRRGVAVGVGAAAVGAAGAYGAYRCGYDPYRPCY</sequence>
<comment type="caution">
    <text evidence="1">The sequence shown here is derived from an EMBL/GenBank/DDBJ whole genome shotgun (WGS) entry which is preliminary data.</text>
</comment>
<gene>
    <name evidence="1" type="ORF">FXB40_19115</name>
</gene>
<dbReference type="AlphaFoldDB" id="A0A5D3KCH3"/>
<organism evidence="1 2">
    <name type="scientific">Bradyrhizobium rifense</name>
    <dbReference type="NCBI Taxonomy" id="515499"/>
    <lineage>
        <taxon>Bacteria</taxon>
        <taxon>Pseudomonadati</taxon>
        <taxon>Pseudomonadota</taxon>
        <taxon>Alphaproteobacteria</taxon>
        <taxon>Hyphomicrobiales</taxon>
        <taxon>Nitrobacteraceae</taxon>
        <taxon>Bradyrhizobium</taxon>
    </lineage>
</organism>
<evidence type="ECO:0000313" key="2">
    <source>
        <dbReference type="Proteomes" id="UP000324758"/>
    </source>
</evidence>
<name>A0A5D3KCH3_9BRAD</name>
<evidence type="ECO:0000313" key="1">
    <source>
        <dbReference type="EMBL" id="TYL93954.1"/>
    </source>
</evidence>
<proteinExistence type="predicted"/>
<accession>A0A5D3KCH3</accession>
<dbReference type="EMBL" id="VSSS01000030">
    <property type="protein sequence ID" value="TYL93954.1"/>
    <property type="molecule type" value="Genomic_DNA"/>
</dbReference>
<reference evidence="1 2" key="1">
    <citation type="submission" date="2019-08" db="EMBL/GenBank/DDBJ databases">
        <title>Bradyrhizobium hipponensis sp. nov., a rhizobium isolated from a Lupinus angustifolius root nodule in Tunisia.</title>
        <authorList>
            <person name="Off K."/>
            <person name="Rejili M."/>
            <person name="Mars M."/>
            <person name="Brachmann A."/>
            <person name="Marin M."/>
        </authorList>
    </citation>
    <scope>NUCLEOTIDE SEQUENCE [LARGE SCALE GENOMIC DNA]</scope>
    <source>
        <strain evidence="1 2">CTAW71</strain>
    </source>
</reference>
<dbReference type="Proteomes" id="UP000324758">
    <property type="component" value="Unassembled WGS sequence"/>
</dbReference>